<evidence type="ECO:0008006" key="6">
    <source>
        <dbReference type="Google" id="ProtNLM"/>
    </source>
</evidence>
<evidence type="ECO:0000313" key="5">
    <source>
        <dbReference type="EMBL" id="VAX41061.1"/>
    </source>
</evidence>
<dbReference type="InterPro" id="IPR011444">
    <property type="entry name" value="DUF1549"/>
</dbReference>
<feature type="domain" description="DUF1553" evidence="3">
    <location>
        <begin position="734"/>
        <end position="971"/>
    </location>
</feature>
<proteinExistence type="predicted"/>
<dbReference type="InterPro" id="IPR022655">
    <property type="entry name" value="DUF1553"/>
</dbReference>
<feature type="domain" description="Cytochrome C Planctomycete-type" evidence="4">
    <location>
        <begin position="293"/>
        <end position="351"/>
    </location>
</feature>
<dbReference type="PANTHER" id="PTHR35889">
    <property type="entry name" value="CYCLOINULO-OLIGOSACCHARIDE FRUCTANOTRANSFERASE-RELATED"/>
    <property type="match status" value="1"/>
</dbReference>
<dbReference type="Pfam" id="PF07587">
    <property type="entry name" value="PSD1"/>
    <property type="match status" value="1"/>
</dbReference>
<gene>
    <name evidence="5" type="ORF">MNBD_PLANCTO02-1020</name>
</gene>
<dbReference type="PANTHER" id="PTHR35889:SF3">
    <property type="entry name" value="F-BOX DOMAIN-CONTAINING PROTEIN"/>
    <property type="match status" value="1"/>
</dbReference>
<evidence type="ECO:0000259" key="3">
    <source>
        <dbReference type="Pfam" id="PF07587"/>
    </source>
</evidence>
<name>A0A3B1DQC4_9ZZZZ</name>
<evidence type="ECO:0000259" key="4">
    <source>
        <dbReference type="Pfam" id="PF07635"/>
    </source>
</evidence>
<feature type="region of interest" description="Disordered" evidence="1">
    <location>
        <begin position="704"/>
        <end position="725"/>
    </location>
</feature>
<dbReference type="Pfam" id="PF07635">
    <property type="entry name" value="PSCyt1"/>
    <property type="match status" value="1"/>
</dbReference>
<dbReference type="EMBL" id="UOGL01000509">
    <property type="protein sequence ID" value="VAX41061.1"/>
    <property type="molecule type" value="Genomic_DNA"/>
</dbReference>
<protein>
    <recommendedName>
        <fullName evidence="6">Cytochrome c domain-containing protein</fullName>
    </recommendedName>
</protein>
<evidence type="ECO:0000256" key="1">
    <source>
        <dbReference type="SAM" id="MobiDB-lite"/>
    </source>
</evidence>
<reference evidence="5" key="1">
    <citation type="submission" date="2018-06" db="EMBL/GenBank/DDBJ databases">
        <authorList>
            <person name="Zhirakovskaya E."/>
        </authorList>
    </citation>
    <scope>NUCLEOTIDE SEQUENCE</scope>
</reference>
<dbReference type="InterPro" id="IPR011429">
    <property type="entry name" value="Cyt_c_Planctomycete-type"/>
</dbReference>
<sequence length="1001" mass="115834">MKQSYFISLTVVVTFVVMWFTVTLAKENVTKTPSTEDEFRWEGEWKLSRNHSARFIDNEKNKTNSLGIQIQGTGKRNNPLRRKLSKPFRGEEIYLRFAFRYAAKKPRSNKLNDNEFFVLWLDRLDGSDEAVHAQNVPNIGVHSPERGSNKKKNLFMVRIGQRHVAWSQVELKKEKTYQIVARLSKTKKGIRDDFDRLDLWIDPHTTDFNQPDATIIESKSINVIRWIGFATGRRTEKNDQIQVDDLTLSKSWNDALSSDATQTKSKPVQPTEFVWAKKVNFKKDVYPLLKKRCFECHSGSNPDSGYRLDVLEELYGESNGEPLIVLGKSNQSRLIELVNTSNAEEIMPPTDEGKRLTKKEIALLRAWIDQGVNWDETLLPPPVVQSDHWAFQQIVRPQVPEFFAKEKKLAPIDAFIRSKQKEKKIRPNGQASRRVLARRLSLDVIGLPPTQQEMQTFLNDKAPDAYEKLVDRLLASPHYGERWGRYWLDLARWTESMGYQHDIPRPYAWRYRDYVIQSFNEDKPYSQFLKEQIAGDEIKPLSDSNLVATGFLAAARINGNQMDKKQQRNNVLVDIVNVTGSSILGLTLECAQCHNHKFDPVSQRDYYRLHGFFVNGQIRNLKLSEKTTSNPTNLKEWIPKKGLDFYHRERKKLKQKQPQKPHTWGYYSPLTGLKSIELFPVVNRSPLPYRPEILKQTKPHLLIRGSASKPGPEVRPGWPKVLGKTPTTLGRKPRIELANWFASRNNPLVSRVWVNRIWQYHFGQGLVRTTSDFGVEGAKPSHPKLLDWLAVELMKNNWSTKHLHRQILLSHTYRQSKKTDQHNEKIDAENQYLWRWNHRRLEAEAIRDSTLVATGELKRTIGGHSIPQSKEEQNLRRTIYLFQRRSEMPSVMTLFDAPEGRASCSRRAVSTVALQPLYLLNSKFMSKRSETLAKRIQQQVGNNPAKQIEAAFLRILCRPPSQLELSKSLEVLIKQKSKSSGLSLKQFCQALMNLNEFLYIP</sequence>
<dbReference type="Pfam" id="PF07583">
    <property type="entry name" value="PSCyt2"/>
    <property type="match status" value="1"/>
</dbReference>
<accession>A0A3B1DQC4</accession>
<evidence type="ECO:0000259" key="2">
    <source>
        <dbReference type="Pfam" id="PF07583"/>
    </source>
</evidence>
<organism evidence="5">
    <name type="scientific">hydrothermal vent metagenome</name>
    <dbReference type="NCBI Taxonomy" id="652676"/>
    <lineage>
        <taxon>unclassified sequences</taxon>
        <taxon>metagenomes</taxon>
        <taxon>ecological metagenomes</taxon>
    </lineage>
</organism>
<dbReference type="AlphaFoldDB" id="A0A3B1DQC4"/>
<feature type="domain" description="DUF1549" evidence="2">
    <location>
        <begin position="411"/>
        <end position="615"/>
    </location>
</feature>